<dbReference type="PANTHER" id="PTHR24188:SF29">
    <property type="entry name" value="GH09064P"/>
    <property type="match status" value="1"/>
</dbReference>
<dbReference type="RefSeq" id="YP_010775984.1">
    <property type="nucleotide sequence ID" value="NC_075034.1"/>
</dbReference>
<evidence type="ECO:0000313" key="3">
    <source>
        <dbReference type="EMBL" id="ANB50233.1"/>
    </source>
</evidence>
<evidence type="ECO:0000256" key="2">
    <source>
        <dbReference type="ARBA" id="ARBA00023043"/>
    </source>
</evidence>
<dbReference type="KEGG" id="vg:80512595"/>
<dbReference type="EMBL" id="KU877344">
    <property type="protein sequence ID" value="ANB50233.1"/>
    <property type="molecule type" value="Genomic_DNA"/>
</dbReference>
<protein>
    <submittedName>
        <fullName evidence="3">Uncharacterized protein</fullName>
    </submittedName>
</protein>
<dbReference type="Proteomes" id="UP000241365">
    <property type="component" value="Segment"/>
</dbReference>
<dbReference type="PANTHER" id="PTHR24188">
    <property type="entry name" value="ANKYRIN REPEAT PROTEIN"/>
    <property type="match status" value="1"/>
</dbReference>
<dbReference type="GeneID" id="80512595"/>
<dbReference type="SUPFAM" id="SSF48403">
    <property type="entry name" value="Ankyrin repeat"/>
    <property type="match status" value="1"/>
</dbReference>
<proteinExistence type="predicted"/>
<dbReference type="Gene3D" id="1.25.40.20">
    <property type="entry name" value="Ankyrin repeat-containing domain"/>
    <property type="match status" value="2"/>
</dbReference>
<dbReference type="SMART" id="SM00248">
    <property type="entry name" value="ANK"/>
    <property type="match status" value="5"/>
</dbReference>
<sequence length="348" mass="40916">MSTESLNHLLIESIKCQQFDLAKILIDKGADYQTNYHLVIKVATRCNHFDLVRYLLLLGEDPFVDNNCVLRYACRYGHLDLIESLISQNNELLSVLKSEGLMYAIDNNDIYIHNYGLHNMIPYQLPNLEAVKYLIEIRCDIVNERFNTYVESCAYNCLDIFKYLISLNNDYELHLDQCMLSACESNSIDIVEYLISLNMDLNKQYFGKYLIIEACKKNNLDIIKILVSNGANVKINNNQVIRVAKQYSNNEIIQYLFEQCKKNESIDDIVTYWVTNIRFYDIINHIRNVYAIDKLEKSDLQIVIKKMFKSIINESYLGEISWSYQLDKAVRRKTGEMFKKYAYYLNMR</sequence>
<accession>A0A167R2E3</accession>
<reference evidence="3 4" key="1">
    <citation type="journal article" date="2016" name="Genome Announc.">
        <title>Complete Genome Sequence of a New Megavirus Family Member Isolated from an Inland Water Lake for the First Time in India.</title>
        <authorList>
            <person name="Chatterjee A."/>
            <person name="Ali F."/>
            <person name="Bange D."/>
            <person name="Kondabagil K."/>
        </authorList>
    </citation>
    <scope>NUCLEOTIDE SEQUENCE [LARGE SCALE GENOMIC DNA]</scope>
    <source>
        <strain evidence="3">1</strain>
    </source>
</reference>
<evidence type="ECO:0000256" key="1">
    <source>
        <dbReference type="ARBA" id="ARBA00022737"/>
    </source>
</evidence>
<dbReference type="InterPro" id="IPR002110">
    <property type="entry name" value="Ankyrin_rpt"/>
</dbReference>
<name>A0A167R2E3_9VIRU</name>
<dbReference type="Pfam" id="PF12796">
    <property type="entry name" value="Ank_2"/>
    <property type="match status" value="1"/>
</dbReference>
<keyword evidence="1" id="KW-0677">Repeat</keyword>
<evidence type="ECO:0000313" key="4">
    <source>
        <dbReference type="Proteomes" id="UP000241365"/>
    </source>
</evidence>
<organism evidence="3 4">
    <name type="scientific">Powai lake megavirus</name>
    <dbReference type="NCBI Taxonomy" id="1842663"/>
    <lineage>
        <taxon>Viruses</taxon>
        <taxon>Varidnaviria</taxon>
        <taxon>Bamfordvirae</taxon>
        <taxon>Nucleocytoviricota</taxon>
        <taxon>Megaviricetes</taxon>
        <taxon>Imitervirales</taxon>
        <taxon>Mimiviridae</taxon>
        <taxon>Megamimivirinae</taxon>
        <taxon>Megavirus</taxon>
        <taxon>Megavirus powaiense</taxon>
    </lineage>
</organism>
<dbReference type="InterPro" id="IPR036770">
    <property type="entry name" value="Ankyrin_rpt-contain_sf"/>
</dbReference>
<keyword evidence="4" id="KW-1185">Reference proteome</keyword>
<keyword evidence="2" id="KW-0040">ANK repeat</keyword>
<dbReference type="PROSITE" id="PS50088">
    <property type="entry name" value="ANK_REPEAT"/>
    <property type="match status" value="1"/>
</dbReference>